<evidence type="ECO:0000256" key="5">
    <source>
        <dbReference type="ARBA" id="ARBA00022807"/>
    </source>
</evidence>
<keyword evidence="2" id="KW-0963">Cytoplasm</keyword>
<gene>
    <name evidence="7" type="primary">PGPEP1L</name>
</gene>
<evidence type="ECO:0000313" key="7">
    <source>
        <dbReference type="RefSeq" id="XP_019493389.1"/>
    </source>
</evidence>
<dbReference type="OrthoDB" id="407146at2759"/>
<dbReference type="GO" id="GO:0006508">
    <property type="term" value="P:proteolysis"/>
    <property type="evidence" value="ECO:0007669"/>
    <property type="project" value="UniProtKB-KW"/>
</dbReference>
<dbReference type="InterPro" id="IPR036440">
    <property type="entry name" value="Peptidase_C15-like_sf"/>
</dbReference>
<dbReference type="GO" id="GO:0005829">
    <property type="term" value="C:cytosol"/>
    <property type="evidence" value="ECO:0007669"/>
    <property type="project" value="InterPro"/>
</dbReference>
<dbReference type="PANTHER" id="PTHR23402">
    <property type="entry name" value="PROTEASE FAMILY C15 PYROGLUTAMYL-PEPTIDASE I-RELATED"/>
    <property type="match status" value="1"/>
</dbReference>
<dbReference type="InterPro" id="IPR016125">
    <property type="entry name" value="Peptidase_C15-like"/>
</dbReference>
<evidence type="ECO:0000256" key="2">
    <source>
        <dbReference type="ARBA" id="ARBA00022490"/>
    </source>
</evidence>
<evidence type="ECO:0000256" key="1">
    <source>
        <dbReference type="ARBA" id="ARBA00006641"/>
    </source>
</evidence>
<accession>A0A8B7QX56</accession>
<dbReference type="GO" id="GO:0016920">
    <property type="term" value="F:pyroglutamyl-peptidase activity"/>
    <property type="evidence" value="ECO:0007669"/>
    <property type="project" value="InterPro"/>
</dbReference>
<dbReference type="SUPFAM" id="SSF53182">
    <property type="entry name" value="Pyrrolidone carboxyl peptidase (pyroglutamate aminopeptidase)"/>
    <property type="match status" value="1"/>
</dbReference>
<comment type="similarity">
    <text evidence="1">Belongs to the peptidase C15 family.</text>
</comment>
<reference evidence="7" key="1">
    <citation type="submission" date="2025-08" db="UniProtKB">
        <authorList>
            <consortium name="RefSeq"/>
        </authorList>
    </citation>
    <scope>IDENTIFICATION</scope>
    <source>
        <tissue evidence="7">Muscle</tissue>
    </source>
</reference>
<dbReference type="Pfam" id="PF01470">
    <property type="entry name" value="Peptidase_C15"/>
    <property type="match status" value="1"/>
</dbReference>
<dbReference type="Gene3D" id="3.40.630.20">
    <property type="entry name" value="Peptidase C15, pyroglutamyl peptidase I-like"/>
    <property type="match status" value="1"/>
</dbReference>
<proteinExistence type="inferred from homology"/>
<dbReference type="InterPro" id="IPR000816">
    <property type="entry name" value="Peptidase_C15"/>
</dbReference>
<protein>
    <submittedName>
        <fullName evidence="7">Pyroglutamyl-peptidase 1-like protein isoform X4</fullName>
    </submittedName>
</protein>
<evidence type="ECO:0000256" key="4">
    <source>
        <dbReference type="ARBA" id="ARBA00022801"/>
    </source>
</evidence>
<dbReference type="RefSeq" id="XP_019493389.1">
    <property type="nucleotide sequence ID" value="XM_019637844.1"/>
</dbReference>
<name>A0A8B7QX56_HIPAR</name>
<dbReference type="PANTHER" id="PTHR23402:SF15">
    <property type="entry name" value="PYROGLUTAMYL-PEPTIDASE 1-LIKE PROTEIN"/>
    <property type="match status" value="1"/>
</dbReference>
<dbReference type="Proteomes" id="UP000694851">
    <property type="component" value="Unplaced"/>
</dbReference>
<sequence length="183" mass="20924">MEPQSSCVVVTGFGPFRQHLVNSSWEAVKELSKLGLGTDMELELRTLQLPVDYREVKQRVTRIWEDLQPQLTVHVGLDAAAKTIVLEQCGKNRGFREADIRGFRPERDMSAITPTTCLCIMEMGARRSSISLRYRHGSRPVCWEKPYRPSSRRCWRKTLQQACVILPRLLEPQTCSAEPHMVG</sequence>
<organism evidence="6 7">
    <name type="scientific">Hipposideros armiger</name>
    <name type="common">Great Himalayan leaf-nosed bat</name>
    <dbReference type="NCBI Taxonomy" id="186990"/>
    <lineage>
        <taxon>Eukaryota</taxon>
        <taxon>Metazoa</taxon>
        <taxon>Chordata</taxon>
        <taxon>Craniata</taxon>
        <taxon>Vertebrata</taxon>
        <taxon>Euteleostomi</taxon>
        <taxon>Mammalia</taxon>
        <taxon>Eutheria</taxon>
        <taxon>Laurasiatheria</taxon>
        <taxon>Chiroptera</taxon>
        <taxon>Yinpterochiroptera</taxon>
        <taxon>Rhinolophoidea</taxon>
        <taxon>Hipposideridae</taxon>
        <taxon>Hipposideros</taxon>
    </lineage>
</organism>
<evidence type="ECO:0000313" key="6">
    <source>
        <dbReference type="Proteomes" id="UP000694851"/>
    </source>
</evidence>
<dbReference type="PRINTS" id="PR00706">
    <property type="entry name" value="PYROGLUPTASE"/>
</dbReference>
<keyword evidence="3" id="KW-0645">Protease</keyword>
<keyword evidence="4" id="KW-0378">Hydrolase</keyword>
<dbReference type="AlphaFoldDB" id="A0A8B7QX56"/>
<dbReference type="GeneID" id="109380358"/>
<keyword evidence="6" id="KW-1185">Reference proteome</keyword>
<dbReference type="CTD" id="145814"/>
<keyword evidence="5" id="KW-0788">Thiol protease</keyword>
<evidence type="ECO:0000256" key="3">
    <source>
        <dbReference type="ARBA" id="ARBA00022670"/>
    </source>
</evidence>